<dbReference type="InterPro" id="IPR023198">
    <property type="entry name" value="PGP-like_dom2"/>
</dbReference>
<organism evidence="1 2">
    <name type="scientific">Meira miltonrushii</name>
    <dbReference type="NCBI Taxonomy" id="1280837"/>
    <lineage>
        <taxon>Eukaryota</taxon>
        <taxon>Fungi</taxon>
        <taxon>Dikarya</taxon>
        <taxon>Basidiomycota</taxon>
        <taxon>Ustilaginomycotina</taxon>
        <taxon>Exobasidiomycetes</taxon>
        <taxon>Exobasidiales</taxon>
        <taxon>Brachybasidiaceae</taxon>
        <taxon>Meira</taxon>
    </lineage>
</organism>
<dbReference type="PANTHER" id="PTHR43481:SF4">
    <property type="entry name" value="GLYCEROL-1-PHOSPHATE PHOSPHOHYDROLASE 1-RELATED"/>
    <property type="match status" value="1"/>
</dbReference>
<dbReference type="EMBL" id="KZ819605">
    <property type="protein sequence ID" value="PWN33032.1"/>
    <property type="molecule type" value="Genomic_DNA"/>
</dbReference>
<dbReference type="InterPro" id="IPR023214">
    <property type="entry name" value="HAD_sf"/>
</dbReference>
<dbReference type="InterPro" id="IPR036412">
    <property type="entry name" value="HAD-like_sf"/>
</dbReference>
<dbReference type="InterPro" id="IPR006439">
    <property type="entry name" value="HAD-SF_hydro_IA"/>
</dbReference>
<proteinExistence type="predicted"/>
<keyword evidence="2" id="KW-1185">Reference proteome</keyword>
<dbReference type="InterPro" id="IPR051806">
    <property type="entry name" value="HAD-like_SPP"/>
</dbReference>
<evidence type="ECO:0000313" key="1">
    <source>
        <dbReference type="EMBL" id="PWN33032.1"/>
    </source>
</evidence>
<dbReference type="SUPFAM" id="SSF56784">
    <property type="entry name" value="HAD-like"/>
    <property type="match status" value="1"/>
</dbReference>
<dbReference type="Gene3D" id="3.40.50.1000">
    <property type="entry name" value="HAD superfamily/HAD-like"/>
    <property type="match status" value="1"/>
</dbReference>
<dbReference type="RefSeq" id="XP_025353334.1">
    <property type="nucleotide sequence ID" value="XM_025496736.1"/>
</dbReference>
<dbReference type="AlphaFoldDB" id="A0A316V6I4"/>
<dbReference type="Gene3D" id="1.10.150.240">
    <property type="entry name" value="Putative phosphatase, domain 2"/>
    <property type="match status" value="1"/>
</dbReference>
<dbReference type="NCBIfam" id="TIGR01509">
    <property type="entry name" value="HAD-SF-IA-v3"/>
    <property type="match status" value="1"/>
</dbReference>
<sequence>MTVKTIEVDAVLFDMDGTLIDSTPAVNATWGEIAIKYGLDYDYVLQTCHGWRTVENLKRFIPSIPDEQLPEEVKAFEGRISQIAEDAKKNGKQEGQIVAMPGAVSLLDEICSGQKEDPKRRAGWAIVTSATKAYAQLGFASANVAPPPNVFITSDLCSKGKPDPEPYLLGAKHLNVDIKRCLVVEDAPPGVESGKSAGAKVLGLKTTHDGNRMWQKGADFVVEDLSKVHARWQGDQLFIDIDSEQSPLHTNGNSNGHNGA</sequence>
<dbReference type="GeneID" id="37018517"/>
<gene>
    <name evidence="1" type="ORF">FA14DRAFT_126299</name>
</gene>
<dbReference type="Proteomes" id="UP000245771">
    <property type="component" value="Unassembled WGS sequence"/>
</dbReference>
<dbReference type="STRING" id="1280837.A0A316V6I4"/>
<dbReference type="PANTHER" id="PTHR43481">
    <property type="entry name" value="FRUCTOSE-1-PHOSPHATE PHOSPHATASE"/>
    <property type="match status" value="1"/>
</dbReference>
<evidence type="ECO:0000313" key="2">
    <source>
        <dbReference type="Proteomes" id="UP000245771"/>
    </source>
</evidence>
<dbReference type="GO" id="GO:0050308">
    <property type="term" value="F:sugar-phosphatase activity"/>
    <property type="evidence" value="ECO:0007669"/>
    <property type="project" value="TreeGrafter"/>
</dbReference>
<dbReference type="InParanoid" id="A0A316V6I4"/>
<dbReference type="Pfam" id="PF00702">
    <property type="entry name" value="Hydrolase"/>
    <property type="match status" value="1"/>
</dbReference>
<dbReference type="SFLD" id="SFLDG01129">
    <property type="entry name" value="C1.5:_HAD__Beta-PGM__Phosphata"/>
    <property type="match status" value="1"/>
</dbReference>
<reference evidence="1 2" key="1">
    <citation type="journal article" date="2018" name="Mol. Biol. Evol.">
        <title>Broad Genomic Sampling Reveals a Smut Pathogenic Ancestry of the Fungal Clade Ustilaginomycotina.</title>
        <authorList>
            <person name="Kijpornyongpan T."/>
            <person name="Mondo S.J."/>
            <person name="Barry K."/>
            <person name="Sandor L."/>
            <person name="Lee J."/>
            <person name="Lipzen A."/>
            <person name="Pangilinan J."/>
            <person name="LaButti K."/>
            <person name="Hainaut M."/>
            <person name="Henrissat B."/>
            <person name="Grigoriev I.V."/>
            <person name="Spatafora J.W."/>
            <person name="Aime M.C."/>
        </authorList>
    </citation>
    <scope>NUCLEOTIDE SEQUENCE [LARGE SCALE GENOMIC DNA]</scope>
    <source>
        <strain evidence="1 2">MCA 3882</strain>
    </source>
</reference>
<dbReference type="SFLD" id="SFLDS00003">
    <property type="entry name" value="Haloacid_Dehalogenase"/>
    <property type="match status" value="1"/>
</dbReference>
<dbReference type="OrthoDB" id="40579at2759"/>
<name>A0A316V6I4_9BASI</name>
<protein>
    <submittedName>
        <fullName evidence="1">HAD-like protein</fullName>
    </submittedName>
</protein>
<accession>A0A316V6I4</accession>